<reference evidence="1" key="1">
    <citation type="submission" date="2022-06" db="EMBL/GenBank/DDBJ databases">
        <authorList>
            <person name="Legras J.-L."/>
            <person name="Devillers H."/>
            <person name="Grondin C."/>
        </authorList>
    </citation>
    <scope>NUCLEOTIDE SEQUENCE</scope>
    <source>
        <strain evidence="1">CLIB 1444</strain>
    </source>
</reference>
<protein>
    <submittedName>
        <fullName evidence="1">Uncharacterized protein</fullName>
    </submittedName>
</protein>
<proteinExistence type="predicted"/>
<evidence type="ECO:0000313" key="2">
    <source>
        <dbReference type="Proteomes" id="UP001152531"/>
    </source>
</evidence>
<organism evidence="1 2">
    <name type="scientific">[Candida] jaroonii</name>
    <dbReference type="NCBI Taxonomy" id="467808"/>
    <lineage>
        <taxon>Eukaryota</taxon>
        <taxon>Fungi</taxon>
        <taxon>Dikarya</taxon>
        <taxon>Ascomycota</taxon>
        <taxon>Saccharomycotina</taxon>
        <taxon>Pichiomycetes</taxon>
        <taxon>Debaryomycetaceae</taxon>
        <taxon>Yamadazyma</taxon>
    </lineage>
</organism>
<keyword evidence="2" id="KW-1185">Reference proteome</keyword>
<comment type="caution">
    <text evidence="1">The sequence shown here is derived from an EMBL/GenBank/DDBJ whole genome shotgun (WGS) entry which is preliminary data.</text>
</comment>
<evidence type="ECO:0000313" key="1">
    <source>
        <dbReference type="EMBL" id="CAH6721198.1"/>
    </source>
</evidence>
<accession>A0ACA9Y8Y8</accession>
<dbReference type="EMBL" id="CALSDN010000005">
    <property type="protein sequence ID" value="CAH6721198.1"/>
    <property type="molecule type" value="Genomic_DNA"/>
</dbReference>
<dbReference type="Proteomes" id="UP001152531">
    <property type="component" value="Unassembled WGS sequence"/>
</dbReference>
<name>A0ACA9Y8Y8_9ASCO</name>
<sequence length="869" mass="100951">MNTVKERKSRRTHKNSRDGCPNCKAKRIKCSEELPQCFNCIKKNYRCGYLDFPKDKLNHIRNKNEDKRKEELFKKLNRDQEIFNLPNSISDLNDSIKYHNSRDSDSSLNSRNNSLNSKKNSYSSSLGTSMNSMNSKQVLINETFNNIHSEFATNLLKLETDFNGSVQGSVQGSVHGNSMDANMNDMNMNSTAMESGGSGNSIHTTQSSLHGNVHDNLGSNVPIPMNPNNMGMNNINIMNMNDMSLLNNGISGLNGLNSMNVPMNSYDYDMFDFESSANQFVNFDNSNINILKVYDYNQPTEGQNLNAPPLAMAPPVAQTSPYGLPNAMNQPTVFKRIQRSKPRYHKQYFFLPVYNKKFYTRLWHQLFNQSVDNGVFQSFILDKSLGILLSNLNIVLTSDYLKNFHNTYHTLDEMNFKEDFFFNDKILHKLIAKSYNYYSNLIKDIRDNLNNYHIEYTIKISLLSSYSSYFLLNSSIDTLNTLNSGASSLLHKFTHEINDFSQLTINVKYIIDLIFNHIQICRVPNLQFGLIEIIFEQFKVFKKFLINSTSLYQSLQNSQSIRDFLPKHDCIEFENFLTYLLYNFLPKIKAMNQSHNPDWFEGCRDYRVLSYNLIFELINKWFKMYPSIVNTVASHLNVLQRVFYLFFICAGKVLNQIFSPIRSIMNIDCVNVLFPVVDFDFESFRIDQKEDKLSNEQFQYLNRINKDLLRMISFCNYRTLFYGHYLSTESVLDEEFISKIDGENDYIRVIPTVVDVQEQPLNVNSELQFDIKYENFPQFQQFNNIAGSKTNPPVDETHKYDDSNFNFETGLFRSDFDPTSLVNEFLKIQRVNWELNGVKLPTIKLRTKNLNSSRKLINKSVNSFKTTLD</sequence>
<gene>
    <name evidence="1" type="ORF">CLIB1444_05S05754</name>
</gene>